<dbReference type="EMBL" id="JBHMEI010000078">
    <property type="protein sequence ID" value="MFB9208850.1"/>
    <property type="molecule type" value="Genomic_DNA"/>
</dbReference>
<organism evidence="1 2">
    <name type="scientific">Nonomuraea spiralis</name>
    <dbReference type="NCBI Taxonomy" id="46182"/>
    <lineage>
        <taxon>Bacteria</taxon>
        <taxon>Bacillati</taxon>
        <taxon>Actinomycetota</taxon>
        <taxon>Actinomycetes</taxon>
        <taxon>Streptosporangiales</taxon>
        <taxon>Streptosporangiaceae</taxon>
        <taxon>Nonomuraea</taxon>
    </lineage>
</organism>
<accession>A0ABV5IY53</accession>
<evidence type="ECO:0000313" key="2">
    <source>
        <dbReference type="Proteomes" id="UP001589647"/>
    </source>
</evidence>
<evidence type="ECO:0000313" key="1">
    <source>
        <dbReference type="EMBL" id="MFB9208850.1"/>
    </source>
</evidence>
<gene>
    <name evidence="1" type="ORF">ACFFV7_47240</name>
</gene>
<reference evidence="1 2" key="1">
    <citation type="submission" date="2024-09" db="EMBL/GenBank/DDBJ databases">
        <authorList>
            <person name="Sun Q."/>
            <person name="Mori K."/>
        </authorList>
    </citation>
    <scope>NUCLEOTIDE SEQUENCE [LARGE SCALE GENOMIC DNA]</scope>
    <source>
        <strain evidence="1 2">CCM 3426</strain>
    </source>
</reference>
<comment type="caution">
    <text evidence="1">The sequence shown here is derived from an EMBL/GenBank/DDBJ whole genome shotgun (WGS) entry which is preliminary data.</text>
</comment>
<proteinExistence type="predicted"/>
<protein>
    <submittedName>
        <fullName evidence="1">AAA family ATPase</fullName>
    </submittedName>
</protein>
<keyword evidence="2" id="KW-1185">Reference proteome</keyword>
<dbReference type="RefSeq" id="WP_189647850.1">
    <property type="nucleotide sequence ID" value="NZ_BMRC01000005.1"/>
</dbReference>
<dbReference type="InterPro" id="IPR027417">
    <property type="entry name" value="P-loop_NTPase"/>
</dbReference>
<name>A0ABV5IY53_9ACTN</name>
<dbReference type="SUPFAM" id="SSF52540">
    <property type="entry name" value="P-loop containing nucleoside triphosphate hydrolases"/>
    <property type="match status" value="1"/>
</dbReference>
<sequence length="199" mass="21704">MAVNVRLATIGWMGDRLKGVYAPLHLLAGAPGAGKTTLLPHLLQAADGLVVTDMDELLEDGELIGVPIATPEAAPIWPAYDRMWRRIVTMVRRAGHPVLLMCPIPDAGEMPAFVRWDGPVHWALLDCPDDERKRRLRERNAPQEWIDDALADAAQGRELITTVFHSVGANHAGLATQVLAWVASRSISVPTSQNANSSR</sequence>
<dbReference type="Gene3D" id="3.40.50.300">
    <property type="entry name" value="P-loop containing nucleotide triphosphate hydrolases"/>
    <property type="match status" value="1"/>
</dbReference>
<dbReference type="Proteomes" id="UP001589647">
    <property type="component" value="Unassembled WGS sequence"/>
</dbReference>
<dbReference type="Pfam" id="PF13671">
    <property type="entry name" value="AAA_33"/>
    <property type="match status" value="1"/>
</dbReference>